<protein>
    <submittedName>
        <fullName evidence="1">Uncharacterized protein</fullName>
    </submittedName>
</protein>
<reference evidence="1" key="1">
    <citation type="submission" date="2020-11" db="EMBL/GenBank/DDBJ databases">
        <authorList>
            <person name="Tran Van P."/>
        </authorList>
    </citation>
    <scope>NUCLEOTIDE SEQUENCE</scope>
</reference>
<dbReference type="AlphaFoldDB" id="A0A7R9LVB0"/>
<dbReference type="EMBL" id="CAJPIZ010043662">
    <property type="protein sequence ID" value="CAG2122015.1"/>
    <property type="molecule type" value="Genomic_DNA"/>
</dbReference>
<evidence type="ECO:0000313" key="2">
    <source>
        <dbReference type="Proteomes" id="UP000759131"/>
    </source>
</evidence>
<organism evidence="1">
    <name type="scientific">Medioppia subpectinata</name>
    <dbReference type="NCBI Taxonomy" id="1979941"/>
    <lineage>
        <taxon>Eukaryota</taxon>
        <taxon>Metazoa</taxon>
        <taxon>Ecdysozoa</taxon>
        <taxon>Arthropoda</taxon>
        <taxon>Chelicerata</taxon>
        <taxon>Arachnida</taxon>
        <taxon>Acari</taxon>
        <taxon>Acariformes</taxon>
        <taxon>Sarcoptiformes</taxon>
        <taxon>Oribatida</taxon>
        <taxon>Brachypylina</taxon>
        <taxon>Oppioidea</taxon>
        <taxon>Oppiidae</taxon>
        <taxon>Medioppia</taxon>
    </lineage>
</organism>
<sequence length="85" mass="9718">MNDDFIDSIDLIDHKKVTMVTNVGTNHHPSTSSSANHLSINSNVVHNKRVVFEVESNERKSSKTEPNRYYCVIDANYCSCEAFRR</sequence>
<accession>A0A7R9LVB0</accession>
<name>A0A7R9LVB0_9ACAR</name>
<proteinExistence type="predicted"/>
<dbReference type="EMBL" id="OC898237">
    <property type="protein sequence ID" value="CAD7648496.1"/>
    <property type="molecule type" value="Genomic_DNA"/>
</dbReference>
<dbReference type="OrthoDB" id="6477678at2759"/>
<dbReference type="Proteomes" id="UP000759131">
    <property type="component" value="Unassembled WGS sequence"/>
</dbReference>
<evidence type="ECO:0000313" key="1">
    <source>
        <dbReference type="EMBL" id="CAD7648496.1"/>
    </source>
</evidence>
<keyword evidence="2" id="KW-1185">Reference proteome</keyword>
<feature type="non-terminal residue" evidence="1">
    <location>
        <position position="85"/>
    </location>
</feature>
<gene>
    <name evidence="1" type="ORF">OSB1V03_LOCUS21961</name>
</gene>